<protein>
    <submittedName>
        <fullName evidence="1">Uncharacterized protein</fullName>
    </submittedName>
</protein>
<reference evidence="1 2" key="1">
    <citation type="submission" date="2018-01" db="EMBL/GenBank/DDBJ databases">
        <authorList>
            <person name="Gaut B.S."/>
            <person name="Morton B.R."/>
            <person name="Clegg M.T."/>
            <person name="Duvall M.R."/>
        </authorList>
    </citation>
    <scope>NUCLEOTIDE SEQUENCE [LARGE SCALE GENOMIC DNA]</scope>
    <source>
        <strain evidence="1">Cupriavidus taiwanensis cmp 52</strain>
    </source>
</reference>
<dbReference type="EMBL" id="OVTA01000100">
    <property type="protein sequence ID" value="SPS02826.1"/>
    <property type="molecule type" value="Genomic_DNA"/>
</dbReference>
<sequence>MRESRTRGSVRGVPSNGHSYRDMLFEVVKLCQEGRLLHRGWWGGQRLYRGNLVIQEGRDPKANRTMLQFPGRQHMMQAGRCVSHG</sequence>
<gene>
    <name evidence="1" type="ORF">CBM2634_U350005</name>
</gene>
<name>A0A375JGR7_9BURK</name>
<dbReference type="Proteomes" id="UP000256805">
    <property type="component" value="Unassembled WGS sequence"/>
</dbReference>
<organism evidence="1 2">
    <name type="scientific">Cupriavidus taiwanensis</name>
    <dbReference type="NCBI Taxonomy" id="164546"/>
    <lineage>
        <taxon>Bacteria</taxon>
        <taxon>Pseudomonadati</taxon>
        <taxon>Pseudomonadota</taxon>
        <taxon>Betaproteobacteria</taxon>
        <taxon>Burkholderiales</taxon>
        <taxon>Burkholderiaceae</taxon>
        <taxon>Cupriavidus</taxon>
    </lineage>
</organism>
<proteinExistence type="predicted"/>
<evidence type="ECO:0000313" key="1">
    <source>
        <dbReference type="EMBL" id="SPS02826.1"/>
    </source>
</evidence>
<evidence type="ECO:0000313" key="2">
    <source>
        <dbReference type="Proteomes" id="UP000256805"/>
    </source>
</evidence>
<accession>A0A375JGR7</accession>
<dbReference type="AlphaFoldDB" id="A0A375JGR7"/>